<evidence type="ECO:0000256" key="2">
    <source>
        <dbReference type="SAM" id="Phobius"/>
    </source>
</evidence>
<feature type="compositionally biased region" description="Basic and acidic residues" evidence="1">
    <location>
        <begin position="243"/>
        <end position="256"/>
    </location>
</feature>
<dbReference type="KEGG" id="pco:PHACADRAFT_31895"/>
<keyword evidence="2" id="KW-0812">Transmembrane</keyword>
<sequence length="256" mass="28885">MTLLVALIRDADYSAAPPPLNYTVYTPTRLRSTVLFFALLFVDSGPHRRNGPTLRHAHLLHPTPLHWAIRRPHPRPLPHVVHPREQAALYTIVKDVIAVDGGGGLLYRHVWAHRYQASVVMRRLLRNTALAWGATGTALAGGLVAIAWLAPRDTAYGLGFGVPWLWAVVGTAATVGYARYMLRLEKDNWGHRGDQAPYRYKRLPIQWRRDETSRAIEKREVREKGERHASDPDETTDAVQLRSQKEPAVRPTERAG</sequence>
<dbReference type="HOGENOM" id="CLU_1086280_0_0_1"/>
<organism evidence="3 4">
    <name type="scientific">Phanerochaete carnosa (strain HHB-10118-sp)</name>
    <name type="common">White-rot fungus</name>
    <name type="synonym">Peniophora carnosa</name>
    <dbReference type="NCBI Taxonomy" id="650164"/>
    <lineage>
        <taxon>Eukaryota</taxon>
        <taxon>Fungi</taxon>
        <taxon>Dikarya</taxon>
        <taxon>Basidiomycota</taxon>
        <taxon>Agaricomycotina</taxon>
        <taxon>Agaricomycetes</taxon>
        <taxon>Polyporales</taxon>
        <taxon>Phanerochaetaceae</taxon>
        <taxon>Phanerochaete</taxon>
    </lineage>
</organism>
<dbReference type="OrthoDB" id="4838853at2759"/>
<dbReference type="STRING" id="650164.K5VZ80"/>
<keyword evidence="4" id="KW-1185">Reference proteome</keyword>
<name>K5VZ80_PHACS</name>
<protein>
    <submittedName>
        <fullName evidence="3">Uncharacterized protein</fullName>
    </submittedName>
</protein>
<evidence type="ECO:0000256" key="1">
    <source>
        <dbReference type="SAM" id="MobiDB-lite"/>
    </source>
</evidence>
<evidence type="ECO:0000313" key="3">
    <source>
        <dbReference type="EMBL" id="EKM52145.1"/>
    </source>
</evidence>
<feature type="compositionally biased region" description="Basic and acidic residues" evidence="1">
    <location>
        <begin position="218"/>
        <end position="231"/>
    </location>
</feature>
<feature type="region of interest" description="Disordered" evidence="1">
    <location>
        <begin position="218"/>
        <end position="256"/>
    </location>
</feature>
<dbReference type="GeneID" id="18919705"/>
<keyword evidence="2" id="KW-0472">Membrane</keyword>
<dbReference type="Proteomes" id="UP000008370">
    <property type="component" value="Unassembled WGS sequence"/>
</dbReference>
<dbReference type="PANTHER" id="PTHR42024:SF1">
    <property type="entry name" value="AMINO ACID PERMEASE_ SLC12A DOMAIN-CONTAINING PROTEIN"/>
    <property type="match status" value="1"/>
</dbReference>
<dbReference type="PANTHER" id="PTHR42024">
    <property type="entry name" value="AMINO ACID PERMEASE_ SLC12A DOMAIN-CONTAINING PROTEIN"/>
    <property type="match status" value="1"/>
</dbReference>
<gene>
    <name evidence="3" type="ORF">PHACADRAFT_31895</name>
</gene>
<dbReference type="RefSeq" id="XP_007399281.1">
    <property type="nucleotide sequence ID" value="XM_007399219.1"/>
</dbReference>
<feature type="transmembrane region" description="Helical" evidence="2">
    <location>
        <begin position="162"/>
        <end position="182"/>
    </location>
</feature>
<evidence type="ECO:0000313" key="4">
    <source>
        <dbReference type="Proteomes" id="UP000008370"/>
    </source>
</evidence>
<accession>K5VZ80</accession>
<dbReference type="AlphaFoldDB" id="K5VZ80"/>
<dbReference type="InParanoid" id="K5VZ80"/>
<proteinExistence type="predicted"/>
<dbReference type="EMBL" id="JH930476">
    <property type="protein sequence ID" value="EKM52145.1"/>
    <property type="molecule type" value="Genomic_DNA"/>
</dbReference>
<reference evidence="3 4" key="1">
    <citation type="journal article" date="2012" name="BMC Genomics">
        <title>Comparative genomics of the white-rot fungi, Phanerochaete carnosa and P. chrysosporium, to elucidate the genetic basis of the distinct wood types they colonize.</title>
        <authorList>
            <person name="Suzuki H."/>
            <person name="MacDonald J."/>
            <person name="Syed K."/>
            <person name="Salamov A."/>
            <person name="Hori C."/>
            <person name="Aerts A."/>
            <person name="Henrissat B."/>
            <person name="Wiebenga A."/>
            <person name="vanKuyk P.A."/>
            <person name="Barry K."/>
            <person name="Lindquist E."/>
            <person name="LaButti K."/>
            <person name="Lapidus A."/>
            <person name="Lucas S."/>
            <person name="Coutinho P."/>
            <person name="Gong Y."/>
            <person name="Samejima M."/>
            <person name="Mahadevan R."/>
            <person name="Abou-Zaid M."/>
            <person name="de Vries R.P."/>
            <person name="Igarashi K."/>
            <person name="Yadav J.S."/>
            <person name="Grigoriev I.V."/>
            <person name="Master E.R."/>
        </authorList>
    </citation>
    <scope>NUCLEOTIDE SEQUENCE [LARGE SCALE GENOMIC DNA]</scope>
    <source>
        <strain evidence="3 4">HHB-10118-sp</strain>
    </source>
</reference>
<feature type="transmembrane region" description="Helical" evidence="2">
    <location>
        <begin position="129"/>
        <end position="150"/>
    </location>
</feature>
<keyword evidence="2" id="KW-1133">Transmembrane helix</keyword>